<comment type="pathway">
    <text evidence="2">Secondary metabolite biosynthesis.</text>
</comment>
<organism evidence="9 10">
    <name type="scientific">Hypholoma sublateritium (strain FD-334 SS-4)</name>
    <dbReference type="NCBI Taxonomy" id="945553"/>
    <lineage>
        <taxon>Eukaryota</taxon>
        <taxon>Fungi</taxon>
        <taxon>Dikarya</taxon>
        <taxon>Basidiomycota</taxon>
        <taxon>Agaricomycotina</taxon>
        <taxon>Agaricomycetes</taxon>
        <taxon>Agaricomycetidae</taxon>
        <taxon>Agaricales</taxon>
        <taxon>Agaricineae</taxon>
        <taxon>Strophariaceae</taxon>
        <taxon>Hypholoma</taxon>
    </lineage>
</organism>
<dbReference type="GO" id="GO:0016705">
    <property type="term" value="F:oxidoreductase activity, acting on paired donors, with incorporation or reduction of molecular oxygen"/>
    <property type="evidence" value="ECO:0007669"/>
    <property type="project" value="InterPro"/>
</dbReference>
<dbReference type="Pfam" id="PF00067">
    <property type="entry name" value="p450"/>
    <property type="match status" value="1"/>
</dbReference>
<dbReference type="EMBL" id="KN817518">
    <property type="protein sequence ID" value="KJA30048.1"/>
    <property type="molecule type" value="Genomic_DNA"/>
</dbReference>
<dbReference type="STRING" id="945553.A0A0D2N0W5"/>
<evidence type="ECO:0000256" key="1">
    <source>
        <dbReference type="ARBA" id="ARBA00001971"/>
    </source>
</evidence>
<sequence>MSLPPGPMGLPLVGNLCDMPADKEWLTFARWGEKYGDICSVTVLGQTLVILNCAKIANDMLDKKSAIYSDRPVLQMGGELVGWKNTMVLLPYSDRFRRYRRLFHSLIGTPSAVKQFHPSEEFEARKFLRSVLMNPDDLSGHVRKTAGAVILRISHGYEVKEKDDPFVAIADRATEQFSLSTAPGGFLVDLIPAMRHIPLWFPGAGFRHKANEWAATLQEMVDCPYAFVKQQVASGTAQTSFTSTLLENKQLTAEEELDLKWSAASLYSGAADTTVSALNSFFLALSLHPHVLKKAQMEIDAIVGNERLPTYSDRSSLPYVNALALEVLRWHTVVPTAVPHRVMQDDVHDGYFIPKGALVIPNIWNFTHDARVYKNPFVFNPERFLALKGEAPEPDPREVCFGFGRRRVFLRSGLHLADASIFISCAMSLAVFDISKRVENGVTIEPIHGNTTGTISHPEPFQCCIKPRSEKAISLILAESS</sequence>
<dbReference type="AlphaFoldDB" id="A0A0D2N0W5"/>
<proteinExistence type="inferred from homology"/>
<evidence type="ECO:0000256" key="6">
    <source>
        <dbReference type="ARBA" id="ARBA00023002"/>
    </source>
</evidence>
<keyword evidence="10" id="KW-1185">Reference proteome</keyword>
<dbReference type="PRINTS" id="PR00463">
    <property type="entry name" value="EP450I"/>
</dbReference>
<dbReference type="PANTHER" id="PTHR46300">
    <property type="entry name" value="P450, PUTATIVE (EUROFUNG)-RELATED-RELATED"/>
    <property type="match status" value="1"/>
</dbReference>
<evidence type="ECO:0000313" key="9">
    <source>
        <dbReference type="EMBL" id="KJA30048.1"/>
    </source>
</evidence>
<dbReference type="Proteomes" id="UP000054270">
    <property type="component" value="Unassembled WGS sequence"/>
</dbReference>
<evidence type="ECO:0000313" key="10">
    <source>
        <dbReference type="Proteomes" id="UP000054270"/>
    </source>
</evidence>
<reference evidence="10" key="1">
    <citation type="submission" date="2014-04" db="EMBL/GenBank/DDBJ databases">
        <title>Evolutionary Origins and Diversification of the Mycorrhizal Mutualists.</title>
        <authorList>
            <consortium name="DOE Joint Genome Institute"/>
            <consortium name="Mycorrhizal Genomics Consortium"/>
            <person name="Kohler A."/>
            <person name="Kuo A."/>
            <person name="Nagy L.G."/>
            <person name="Floudas D."/>
            <person name="Copeland A."/>
            <person name="Barry K.W."/>
            <person name="Cichocki N."/>
            <person name="Veneault-Fourrey C."/>
            <person name="LaButti K."/>
            <person name="Lindquist E.A."/>
            <person name="Lipzen A."/>
            <person name="Lundell T."/>
            <person name="Morin E."/>
            <person name="Murat C."/>
            <person name="Riley R."/>
            <person name="Ohm R."/>
            <person name="Sun H."/>
            <person name="Tunlid A."/>
            <person name="Henrissat B."/>
            <person name="Grigoriev I.V."/>
            <person name="Hibbett D.S."/>
            <person name="Martin F."/>
        </authorList>
    </citation>
    <scope>NUCLEOTIDE SEQUENCE [LARGE SCALE GENOMIC DNA]</scope>
    <source>
        <strain evidence="10">FD-334 SS-4</strain>
    </source>
</reference>
<evidence type="ECO:0000256" key="5">
    <source>
        <dbReference type="ARBA" id="ARBA00022723"/>
    </source>
</evidence>
<evidence type="ECO:0000256" key="8">
    <source>
        <dbReference type="ARBA" id="ARBA00023033"/>
    </source>
</evidence>
<dbReference type="CDD" id="cd11065">
    <property type="entry name" value="CYP64-like"/>
    <property type="match status" value="1"/>
</dbReference>
<keyword evidence="8" id="KW-0503">Monooxygenase</keyword>
<dbReference type="SUPFAM" id="SSF48264">
    <property type="entry name" value="Cytochrome P450"/>
    <property type="match status" value="1"/>
</dbReference>
<dbReference type="InterPro" id="IPR001128">
    <property type="entry name" value="Cyt_P450"/>
</dbReference>
<evidence type="ECO:0000256" key="4">
    <source>
        <dbReference type="ARBA" id="ARBA00022617"/>
    </source>
</evidence>
<evidence type="ECO:0008006" key="11">
    <source>
        <dbReference type="Google" id="ProtNLM"/>
    </source>
</evidence>
<dbReference type="InterPro" id="IPR050364">
    <property type="entry name" value="Cytochrome_P450_fung"/>
</dbReference>
<name>A0A0D2N0W5_HYPSF</name>
<keyword evidence="6" id="KW-0560">Oxidoreductase</keyword>
<dbReference type="GO" id="GO:0020037">
    <property type="term" value="F:heme binding"/>
    <property type="evidence" value="ECO:0007669"/>
    <property type="project" value="InterPro"/>
</dbReference>
<keyword evidence="7" id="KW-0408">Iron</keyword>
<dbReference type="OMA" id="FDCMDFT"/>
<evidence type="ECO:0000256" key="2">
    <source>
        <dbReference type="ARBA" id="ARBA00005179"/>
    </source>
</evidence>
<dbReference type="InterPro" id="IPR002401">
    <property type="entry name" value="Cyt_P450_E_grp-I"/>
</dbReference>
<evidence type="ECO:0000256" key="7">
    <source>
        <dbReference type="ARBA" id="ARBA00023004"/>
    </source>
</evidence>
<comment type="similarity">
    <text evidence="3">Belongs to the cytochrome P450 family.</text>
</comment>
<evidence type="ECO:0000256" key="3">
    <source>
        <dbReference type="ARBA" id="ARBA00010617"/>
    </source>
</evidence>
<protein>
    <recommendedName>
        <fullName evidence="11">Cytochrome P450</fullName>
    </recommendedName>
</protein>
<keyword evidence="5" id="KW-0479">Metal-binding</keyword>
<accession>A0A0D2N0W5</accession>
<dbReference type="GO" id="GO:0004497">
    <property type="term" value="F:monooxygenase activity"/>
    <property type="evidence" value="ECO:0007669"/>
    <property type="project" value="UniProtKB-KW"/>
</dbReference>
<keyword evidence="4" id="KW-0349">Heme</keyword>
<dbReference type="InterPro" id="IPR036396">
    <property type="entry name" value="Cyt_P450_sf"/>
</dbReference>
<dbReference type="PANTHER" id="PTHR46300:SF7">
    <property type="entry name" value="P450, PUTATIVE (EUROFUNG)-RELATED"/>
    <property type="match status" value="1"/>
</dbReference>
<comment type="cofactor">
    <cofactor evidence="1">
        <name>heme</name>
        <dbReference type="ChEBI" id="CHEBI:30413"/>
    </cofactor>
</comment>
<dbReference type="GO" id="GO:0005506">
    <property type="term" value="F:iron ion binding"/>
    <property type="evidence" value="ECO:0007669"/>
    <property type="project" value="InterPro"/>
</dbReference>
<gene>
    <name evidence="9" type="ORF">HYPSUDRAFT_127114</name>
</gene>
<dbReference type="Gene3D" id="1.10.630.10">
    <property type="entry name" value="Cytochrome P450"/>
    <property type="match status" value="1"/>
</dbReference>
<dbReference type="OrthoDB" id="2789670at2759"/>